<sequence length="460" mass="50256">MILGTNLRCLMLLTGYMILVFGDPQACTYTESSNSYECNAHNWALPLQLTQFNYTPQVLSLIQVNGELPSSAPSGPTFDGFDGIDSSTLDPNYVPSLHIRCAITGQLILTPGSFANMSYINELRFFDCSVLNLADTVFSELVELNYLSFDGGLVSNVGFDAFSGLNIYPMAVPNPLGLLAFRNSQLTSSGLPNGVLYNLENITQIIIENSALRVLQPDMFKKSTKLTYISLDSNPFTKITEGLFAELSALSVVSMSGISWDCTCPQLWFEDYLTENNITLIGDIVCNTPSDYENKRSKQYESETCAQPDACGDLPGIANGDTCITYWDIAAYSLHPVAVVMAAVALGLSIYTRRQLDFVKEDRQGTRPQLGLRKLSGSGWNRIVSEKPSGGLSKATPRSSVGGKDNDNAKGPSDVKEARPSKKQNGGETLVKETNNNDNEITKIETEDNADVRQKADVEL</sequence>
<reference evidence="3 4" key="1">
    <citation type="journal article" date="2017" name="Nat. Ecol. Evol.">
        <title>Scallop genome provides insights into evolution of bilaterian karyotype and development.</title>
        <authorList>
            <person name="Wang S."/>
            <person name="Zhang J."/>
            <person name="Jiao W."/>
            <person name="Li J."/>
            <person name="Xun X."/>
            <person name="Sun Y."/>
            <person name="Guo X."/>
            <person name="Huan P."/>
            <person name="Dong B."/>
            <person name="Zhang L."/>
            <person name="Hu X."/>
            <person name="Sun X."/>
            <person name="Wang J."/>
            <person name="Zhao C."/>
            <person name="Wang Y."/>
            <person name="Wang D."/>
            <person name="Huang X."/>
            <person name="Wang R."/>
            <person name="Lv J."/>
            <person name="Li Y."/>
            <person name="Zhang Z."/>
            <person name="Liu B."/>
            <person name="Lu W."/>
            <person name="Hui Y."/>
            <person name="Liang J."/>
            <person name="Zhou Z."/>
            <person name="Hou R."/>
            <person name="Li X."/>
            <person name="Liu Y."/>
            <person name="Li H."/>
            <person name="Ning X."/>
            <person name="Lin Y."/>
            <person name="Zhao L."/>
            <person name="Xing Q."/>
            <person name="Dou J."/>
            <person name="Li Y."/>
            <person name="Mao J."/>
            <person name="Guo H."/>
            <person name="Dou H."/>
            <person name="Li T."/>
            <person name="Mu C."/>
            <person name="Jiang W."/>
            <person name="Fu Q."/>
            <person name="Fu X."/>
            <person name="Miao Y."/>
            <person name="Liu J."/>
            <person name="Yu Q."/>
            <person name="Li R."/>
            <person name="Liao H."/>
            <person name="Li X."/>
            <person name="Kong Y."/>
            <person name="Jiang Z."/>
            <person name="Chourrout D."/>
            <person name="Li R."/>
            <person name="Bao Z."/>
        </authorList>
    </citation>
    <scope>NUCLEOTIDE SEQUENCE [LARGE SCALE GENOMIC DNA]</scope>
    <source>
        <strain evidence="3 4">PY_sf001</strain>
    </source>
</reference>
<dbReference type="InterPro" id="IPR051295">
    <property type="entry name" value="LGI_related"/>
</dbReference>
<name>A0A210PG65_MIZYE</name>
<accession>A0A210PG65</accession>
<evidence type="ECO:0000256" key="1">
    <source>
        <dbReference type="SAM" id="MobiDB-lite"/>
    </source>
</evidence>
<keyword evidence="2" id="KW-0732">Signal</keyword>
<dbReference type="Pfam" id="PF13855">
    <property type="entry name" value="LRR_8"/>
    <property type="match status" value="1"/>
</dbReference>
<dbReference type="PANTHER" id="PTHR24367:SF318">
    <property type="entry name" value="LEUCINE-RICH GLIOMA-INACTIVATED PROTEIN 1-LIKE"/>
    <property type="match status" value="1"/>
</dbReference>
<dbReference type="EMBL" id="NEDP02076727">
    <property type="protein sequence ID" value="OWF35447.1"/>
    <property type="molecule type" value="Genomic_DNA"/>
</dbReference>
<keyword evidence="4" id="KW-1185">Reference proteome</keyword>
<feature type="compositionally biased region" description="Basic and acidic residues" evidence="1">
    <location>
        <begin position="404"/>
        <end position="420"/>
    </location>
</feature>
<feature type="compositionally biased region" description="Polar residues" evidence="1">
    <location>
        <begin position="423"/>
        <end position="439"/>
    </location>
</feature>
<comment type="caution">
    <text evidence="3">The sequence shown here is derived from an EMBL/GenBank/DDBJ whole genome shotgun (WGS) entry which is preliminary data.</text>
</comment>
<feature type="region of interest" description="Disordered" evidence="1">
    <location>
        <begin position="381"/>
        <end position="460"/>
    </location>
</feature>
<proteinExistence type="predicted"/>
<dbReference type="AlphaFoldDB" id="A0A210PG65"/>
<dbReference type="Proteomes" id="UP000242188">
    <property type="component" value="Unassembled WGS sequence"/>
</dbReference>
<evidence type="ECO:0000313" key="4">
    <source>
        <dbReference type="Proteomes" id="UP000242188"/>
    </source>
</evidence>
<gene>
    <name evidence="3" type="ORF">KP79_PYT21522</name>
</gene>
<dbReference type="SUPFAM" id="SSF52058">
    <property type="entry name" value="L domain-like"/>
    <property type="match status" value="1"/>
</dbReference>
<evidence type="ECO:0000256" key="2">
    <source>
        <dbReference type="SAM" id="SignalP"/>
    </source>
</evidence>
<evidence type="ECO:0000313" key="3">
    <source>
        <dbReference type="EMBL" id="OWF35447.1"/>
    </source>
</evidence>
<dbReference type="Gene3D" id="3.80.10.10">
    <property type="entry name" value="Ribonuclease Inhibitor"/>
    <property type="match status" value="1"/>
</dbReference>
<keyword evidence="3" id="KW-0675">Receptor</keyword>
<dbReference type="InterPro" id="IPR032675">
    <property type="entry name" value="LRR_dom_sf"/>
</dbReference>
<dbReference type="OrthoDB" id="6066926at2759"/>
<dbReference type="PANTHER" id="PTHR24367">
    <property type="entry name" value="LEUCINE-RICH REPEAT-CONTAINING PROTEIN"/>
    <property type="match status" value="1"/>
</dbReference>
<protein>
    <submittedName>
        <fullName evidence="3">Reticulon-4 receptor-like 1</fullName>
    </submittedName>
</protein>
<dbReference type="STRING" id="6573.A0A210PG65"/>
<feature type="signal peptide" evidence="2">
    <location>
        <begin position="1"/>
        <end position="22"/>
    </location>
</feature>
<dbReference type="InterPro" id="IPR001611">
    <property type="entry name" value="Leu-rich_rpt"/>
</dbReference>
<feature type="compositionally biased region" description="Basic and acidic residues" evidence="1">
    <location>
        <begin position="440"/>
        <end position="460"/>
    </location>
</feature>
<dbReference type="InterPro" id="IPR026906">
    <property type="entry name" value="LRR_5"/>
</dbReference>
<dbReference type="Pfam" id="PF13306">
    <property type="entry name" value="LRR_5"/>
    <property type="match status" value="1"/>
</dbReference>
<organism evidence="3 4">
    <name type="scientific">Mizuhopecten yessoensis</name>
    <name type="common">Japanese scallop</name>
    <name type="synonym">Patinopecten yessoensis</name>
    <dbReference type="NCBI Taxonomy" id="6573"/>
    <lineage>
        <taxon>Eukaryota</taxon>
        <taxon>Metazoa</taxon>
        <taxon>Spiralia</taxon>
        <taxon>Lophotrochozoa</taxon>
        <taxon>Mollusca</taxon>
        <taxon>Bivalvia</taxon>
        <taxon>Autobranchia</taxon>
        <taxon>Pteriomorphia</taxon>
        <taxon>Pectinida</taxon>
        <taxon>Pectinoidea</taxon>
        <taxon>Pectinidae</taxon>
        <taxon>Mizuhopecten</taxon>
    </lineage>
</organism>
<feature type="chain" id="PRO_5012871658" evidence="2">
    <location>
        <begin position="23"/>
        <end position="460"/>
    </location>
</feature>